<dbReference type="SMART" id="SM00252">
    <property type="entry name" value="SH2"/>
    <property type="match status" value="1"/>
</dbReference>
<evidence type="ECO:0000259" key="3">
    <source>
        <dbReference type="PROSITE" id="PS50001"/>
    </source>
</evidence>
<dbReference type="SUPFAM" id="SSF48366">
    <property type="entry name" value="Ras GEF"/>
    <property type="match status" value="1"/>
</dbReference>
<evidence type="ECO:0000313" key="5">
    <source>
        <dbReference type="Proteomes" id="UP001497525"/>
    </source>
</evidence>
<organism evidence="4 5">
    <name type="scientific">Calicophoron daubneyi</name>
    <name type="common">Rumen fluke</name>
    <name type="synonym">Paramphistomum daubneyi</name>
    <dbReference type="NCBI Taxonomy" id="300641"/>
    <lineage>
        <taxon>Eukaryota</taxon>
        <taxon>Metazoa</taxon>
        <taxon>Spiralia</taxon>
        <taxon>Lophotrochozoa</taxon>
        <taxon>Platyhelminthes</taxon>
        <taxon>Trematoda</taxon>
        <taxon>Digenea</taxon>
        <taxon>Plagiorchiida</taxon>
        <taxon>Pronocephalata</taxon>
        <taxon>Paramphistomoidea</taxon>
        <taxon>Paramphistomidae</taxon>
        <taxon>Calicophoron</taxon>
    </lineage>
</organism>
<protein>
    <recommendedName>
        <fullName evidence="3">SH2 domain-containing protein</fullName>
    </recommendedName>
</protein>
<dbReference type="InterPro" id="IPR023578">
    <property type="entry name" value="Ras_GEF_dom_sf"/>
</dbReference>
<dbReference type="SUPFAM" id="SSF55550">
    <property type="entry name" value="SH2 domain"/>
    <property type="match status" value="1"/>
</dbReference>
<feature type="compositionally biased region" description="Polar residues" evidence="2">
    <location>
        <begin position="274"/>
        <end position="292"/>
    </location>
</feature>
<dbReference type="Pfam" id="PF00017">
    <property type="entry name" value="SH2"/>
    <property type="match status" value="1"/>
</dbReference>
<keyword evidence="1" id="KW-0727">SH2 domain</keyword>
<name>A0AAV2TNN9_CALDB</name>
<dbReference type="InterPro" id="IPR051853">
    <property type="entry name" value="SH2-Ras-GEF_adapter"/>
</dbReference>
<dbReference type="AlphaFoldDB" id="A0AAV2TNN9"/>
<evidence type="ECO:0000256" key="1">
    <source>
        <dbReference type="PROSITE-ProRule" id="PRU00191"/>
    </source>
</evidence>
<dbReference type="Gene3D" id="1.10.840.10">
    <property type="entry name" value="Ras guanine-nucleotide exchange factors catalytic domain"/>
    <property type="match status" value="1"/>
</dbReference>
<dbReference type="Proteomes" id="UP001497525">
    <property type="component" value="Unassembled WGS sequence"/>
</dbReference>
<dbReference type="Pfam" id="PF00617">
    <property type="entry name" value="RasGEF"/>
    <property type="match status" value="1"/>
</dbReference>
<dbReference type="PROSITE" id="PS50001">
    <property type="entry name" value="SH2"/>
    <property type="match status" value="1"/>
</dbReference>
<dbReference type="InterPro" id="IPR001895">
    <property type="entry name" value="RASGEF_cat_dom"/>
</dbReference>
<feature type="domain" description="SH2" evidence="3">
    <location>
        <begin position="22"/>
        <end position="122"/>
    </location>
</feature>
<reference evidence="4" key="1">
    <citation type="submission" date="2024-06" db="EMBL/GenBank/DDBJ databases">
        <authorList>
            <person name="Liu X."/>
            <person name="Lenzi L."/>
            <person name="Haldenby T S."/>
            <person name="Uol C."/>
        </authorList>
    </citation>
    <scope>NUCLEOTIDE SEQUENCE</scope>
</reference>
<dbReference type="InterPro" id="IPR000980">
    <property type="entry name" value="SH2"/>
</dbReference>
<feature type="region of interest" description="Disordered" evidence="2">
    <location>
        <begin position="274"/>
        <end position="300"/>
    </location>
</feature>
<sequence length="647" mass="72465">MSSKTILEENSKQRALLSSEPWYHHILSKEDAERSVRRNGEFLVRESPREAGNFVLTTKWNGCMIHLLVVRRVDSIPQFTEPIWLYSFGEFEAPSIAKLVHYHWVNQLPLSRGSESVIFRPVNYVNSQAETPWKPNLKALRGGSSFRIRKQNEQSASQPVRAVAGSVNDLVLKNSDTDSGSTHKTSSSCNLNADALSIDEAGTQNFTYGSVRSVPDLLSAQTMPLSHGSSVTIGEESWNSSRSLVLDRSKIRYVEMVDAPIKVVSNQLQQCSVKHPQESGSENPVSTLPTQGQHEKNVRLHKRSTRLRRRPNVTRTMWSAHLLGFVNYDLTGALPPILLSSVGLVNYPLDKQPWNRLMSLFAERAFIPLNFADHLTNELIRILLLAQTSSEKSEPKENMPLLILDPLASGYRKDLANRGRFLRLYVIATILFAETSTDRVKVLGFWLEVAQCLVTIYRDYHTLHTLLSALFSPQISPLRTIWLSAAASYPIYADESTIRELRIRYEQSSDHSLPSTNATGSKESVGNFHDPRTQVPCLNPLLPVQHETVGAIERKDNSTNEGKHLGSSAADSLAQSLRSQPVKELWIWGLQSTVKERNELLSCLVRTETIMALLLGPIKLERGPMLDKLYTKLDSVLLGISSLDGNG</sequence>
<dbReference type="PANTHER" id="PTHR14247:SF8">
    <property type="entry name" value="RAS-GEF DOMAIN-CONTAINING PROTEIN"/>
    <property type="match status" value="1"/>
</dbReference>
<dbReference type="EMBL" id="CAXLJL010000489">
    <property type="protein sequence ID" value="CAL5138370.1"/>
    <property type="molecule type" value="Genomic_DNA"/>
</dbReference>
<proteinExistence type="predicted"/>
<comment type="caution">
    <text evidence="4">The sequence shown here is derived from an EMBL/GenBank/DDBJ whole genome shotgun (WGS) entry which is preliminary data.</text>
</comment>
<dbReference type="GO" id="GO:0005085">
    <property type="term" value="F:guanyl-nucleotide exchange factor activity"/>
    <property type="evidence" value="ECO:0007669"/>
    <property type="project" value="InterPro"/>
</dbReference>
<dbReference type="Gene3D" id="3.30.505.10">
    <property type="entry name" value="SH2 domain"/>
    <property type="match status" value="1"/>
</dbReference>
<dbReference type="InterPro" id="IPR036860">
    <property type="entry name" value="SH2_dom_sf"/>
</dbReference>
<dbReference type="PANTHER" id="PTHR14247">
    <property type="entry name" value="BREAST CANCER ANTI-ESTROGEN RESISTANCE PROTEIN 3 HOMOLOG-LIKE PROTEIN"/>
    <property type="match status" value="1"/>
</dbReference>
<gene>
    <name evidence="4" type="ORF">CDAUBV1_LOCUS12958</name>
</gene>
<accession>A0AAV2TNN9</accession>
<dbReference type="GO" id="GO:0007264">
    <property type="term" value="P:small GTPase-mediated signal transduction"/>
    <property type="evidence" value="ECO:0007669"/>
    <property type="project" value="InterPro"/>
</dbReference>
<evidence type="ECO:0000313" key="4">
    <source>
        <dbReference type="EMBL" id="CAL5138370.1"/>
    </source>
</evidence>
<dbReference type="InterPro" id="IPR036964">
    <property type="entry name" value="RASGEF_cat_dom_sf"/>
</dbReference>
<evidence type="ECO:0000256" key="2">
    <source>
        <dbReference type="SAM" id="MobiDB-lite"/>
    </source>
</evidence>